<dbReference type="InterPro" id="IPR057326">
    <property type="entry name" value="KR_dom"/>
</dbReference>
<accession>A0A318RI08</accession>
<keyword evidence="6" id="KW-1185">Reference proteome</keyword>
<comment type="similarity">
    <text evidence="1 3">Belongs to the short-chain dehydrogenases/reductases (SDR) family.</text>
</comment>
<gene>
    <name evidence="5" type="ORF">DFR67_107174</name>
</gene>
<dbReference type="InterPro" id="IPR051687">
    <property type="entry name" value="Peroxisomal_Beta-Oxidation"/>
</dbReference>
<reference evidence="5 6" key="1">
    <citation type="submission" date="2018-06" db="EMBL/GenBank/DDBJ databases">
        <title>Genomic Encyclopedia of Type Strains, Phase IV (KMG-IV): sequencing the most valuable type-strain genomes for metagenomic binning, comparative biology and taxonomic classification.</title>
        <authorList>
            <person name="Goeker M."/>
        </authorList>
    </citation>
    <scope>NUCLEOTIDE SEQUENCE [LARGE SCALE GENOMIC DNA]</scope>
    <source>
        <strain evidence="5 6">DSM 45521</strain>
    </source>
</reference>
<evidence type="ECO:0000313" key="6">
    <source>
        <dbReference type="Proteomes" id="UP000247591"/>
    </source>
</evidence>
<dbReference type="OrthoDB" id="9808187at2"/>
<dbReference type="AlphaFoldDB" id="A0A318RI08"/>
<organism evidence="5 6">
    <name type="scientific">Williamsia limnetica</name>
    <dbReference type="NCBI Taxonomy" id="882452"/>
    <lineage>
        <taxon>Bacteria</taxon>
        <taxon>Bacillati</taxon>
        <taxon>Actinomycetota</taxon>
        <taxon>Actinomycetes</taxon>
        <taxon>Mycobacteriales</taxon>
        <taxon>Nocardiaceae</taxon>
        <taxon>Williamsia</taxon>
    </lineage>
</organism>
<dbReference type="PROSITE" id="PS00061">
    <property type="entry name" value="ADH_SHORT"/>
    <property type="match status" value="1"/>
</dbReference>
<dbReference type="RefSeq" id="WP_084836548.1">
    <property type="nucleotide sequence ID" value="NZ_QJSP01000007.1"/>
</dbReference>
<keyword evidence="2" id="KW-0560">Oxidoreductase</keyword>
<dbReference type="EMBL" id="QJSP01000007">
    <property type="protein sequence ID" value="PYE16929.1"/>
    <property type="molecule type" value="Genomic_DNA"/>
</dbReference>
<sequence>MGEVRLDGKVAIVTGGGRGIGRAHCLELARHGATVVVNDPGVSRDGTDSGESPADQVAREIVEAGGKAVANKGSVTSWTDSDALIAQAVAEFGRLDIVVNNAGIVRDKLITRMTEEDWDAVVSVHLKGTFAVTKHACDYWRNESKAGADVRGRIINTTSGAGLKGNAGQAAYSAAKAAIVGLTLTTALEMERYNVTANAISPVAATRLSADVFTGEKANDPSLDPGQSSPVVAWLASDEAAWLTGQILRVDGDLLIRMIGWNQKPERYRARAGGKLDSGELTQAARLLYGTAPDGFVAQLVTN</sequence>
<evidence type="ECO:0000313" key="5">
    <source>
        <dbReference type="EMBL" id="PYE16929.1"/>
    </source>
</evidence>
<dbReference type="SUPFAM" id="SSF51735">
    <property type="entry name" value="NAD(P)-binding Rossmann-fold domains"/>
    <property type="match status" value="1"/>
</dbReference>
<evidence type="ECO:0000256" key="2">
    <source>
        <dbReference type="ARBA" id="ARBA00023002"/>
    </source>
</evidence>
<dbReference type="Gene3D" id="3.40.50.720">
    <property type="entry name" value="NAD(P)-binding Rossmann-like Domain"/>
    <property type="match status" value="1"/>
</dbReference>
<protein>
    <submittedName>
        <fullName evidence="5">NAD(P)-dependent dehydrogenase (Short-subunit alcohol dehydrogenase family)</fullName>
    </submittedName>
</protein>
<comment type="caution">
    <text evidence="5">The sequence shown here is derived from an EMBL/GenBank/DDBJ whole genome shotgun (WGS) entry which is preliminary data.</text>
</comment>
<evidence type="ECO:0000259" key="4">
    <source>
        <dbReference type="SMART" id="SM00822"/>
    </source>
</evidence>
<dbReference type="Proteomes" id="UP000247591">
    <property type="component" value="Unassembled WGS sequence"/>
</dbReference>
<dbReference type="PANTHER" id="PTHR45024">
    <property type="entry name" value="DEHYDROGENASES, SHORT CHAIN"/>
    <property type="match status" value="1"/>
</dbReference>
<dbReference type="FunFam" id="3.40.50.720:FF:000084">
    <property type="entry name" value="Short-chain dehydrogenase reductase"/>
    <property type="match status" value="1"/>
</dbReference>
<dbReference type="InterPro" id="IPR036291">
    <property type="entry name" value="NAD(P)-bd_dom_sf"/>
</dbReference>
<dbReference type="GO" id="GO:0016491">
    <property type="term" value="F:oxidoreductase activity"/>
    <property type="evidence" value="ECO:0007669"/>
    <property type="project" value="UniProtKB-KW"/>
</dbReference>
<name>A0A318RI08_WILLI</name>
<evidence type="ECO:0000256" key="3">
    <source>
        <dbReference type="RuleBase" id="RU000363"/>
    </source>
</evidence>
<dbReference type="InterPro" id="IPR020904">
    <property type="entry name" value="Sc_DH/Rdtase_CS"/>
</dbReference>
<dbReference type="SMART" id="SM00822">
    <property type="entry name" value="PKS_KR"/>
    <property type="match status" value="1"/>
</dbReference>
<proteinExistence type="inferred from homology"/>
<dbReference type="PRINTS" id="PR00081">
    <property type="entry name" value="GDHRDH"/>
</dbReference>
<dbReference type="PANTHER" id="PTHR45024:SF2">
    <property type="entry name" value="SCP2 DOMAIN-CONTAINING PROTEIN"/>
    <property type="match status" value="1"/>
</dbReference>
<dbReference type="Pfam" id="PF00106">
    <property type="entry name" value="adh_short"/>
    <property type="match status" value="1"/>
</dbReference>
<feature type="domain" description="Ketoreductase" evidence="4">
    <location>
        <begin position="9"/>
        <end position="206"/>
    </location>
</feature>
<dbReference type="InterPro" id="IPR002347">
    <property type="entry name" value="SDR_fam"/>
</dbReference>
<dbReference type="PRINTS" id="PR00080">
    <property type="entry name" value="SDRFAMILY"/>
</dbReference>
<evidence type="ECO:0000256" key="1">
    <source>
        <dbReference type="ARBA" id="ARBA00006484"/>
    </source>
</evidence>